<organism evidence="2 3">
    <name type="scientific">Melaminivora suipulveris</name>
    <dbReference type="NCBI Taxonomy" id="2109913"/>
    <lineage>
        <taxon>Bacteria</taxon>
        <taxon>Pseudomonadati</taxon>
        <taxon>Pseudomonadota</taxon>
        <taxon>Betaproteobacteria</taxon>
        <taxon>Burkholderiales</taxon>
        <taxon>Comamonadaceae</taxon>
        <taxon>Melaminivora</taxon>
    </lineage>
</organism>
<keyword evidence="1" id="KW-0812">Transmembrane</keyword>
<keyword evidence="1" id="KW-1133">Transmembrane helix</keyword>
<dbReference type="OrthoDB" id="275181at2"/>
<name>A0A2R3QGV9_9BURK</name>
<gene>
    <name evidence="2" type="ORF">C6568_06050</name>
</gene>
<dbReference type="PANTHER" id="PTHR37946">
    <property type="entry name" value="SLL1969 PROTEIN"/>
    <property type="match status" value="1"/>
</dbReference>
<reference evidence="2 3" key="1">
    <citation type="submission" date="2018-03" db="EMBL/GenBank/DDBJ databases">
        <title>Genome sequencing of Melaminivora sp.</title>
        <authorList>
            <person name="Kim S.-J."/>
            <person name="Heo J."/>
            <person name="Ahn J.-H."/>
            <person name="Kwon S.-W."/>
        </authorList>
    </citation>
    <scope>NUCLEOTIDE SEQUENCE [LARGE SCALE GENOMIC DNA]</scope>
    <source>
        <strain evidence="2 3">SC2-9</strain>
    </source>
</reference>
<dbReference type="InterPro" id="IPR029058">
    <property type="entry name" value="AB_hydrolase_fold"/>
</dbReference>
<evidence type="ECO:0000256" key="1">
    <source>
        <dbReference type="SAM" id="Phobius"/>
    </source>
</evidence>
<keyword evidence="3" id="KW-1185">Reference proteome</keyword>
<protein>
    <submittedName>
        <fullName evidence="2">Permease</fullName>
    </submittedName>
</protein>
<dbReference type="SUPFAM" id="SSF53474">
    <property type="entry name" value="alpha/beta-Hydrolases"/>
    <property type="match status" value="1"/>
</dbReference>
<feature type="transmembrane region" description="Helical" evidence="1">
    <location>
        <begin position="9"/>
        <end position="26"/>
    </location>
</feature>
<dbReference type="AlphaFoldDB" id="A0A2R3QGV9"/>
<dbReference type="Proteomes" id="UP000237925">
    <property type="component" value="Chromosome"/>
</dbReference>
<evidence type="ECO:0000313" key="2">
    <source>
        <dbReference type="EMBL" id="AVO50986.1"/>
    </source>
</evidence>
<keyword evidence="1" id="KW-0472">Membrane</keyword>
<dbReference type="Gene3D" id="3.40.50.1820">
    <property type="entry name" value="alpha/beta hydrolase"/>
    <property type="match status" value="1"/>
</dbReference>
<sequence length="304" mass="34229">MSNARWQRWLVALHWGLMALWAWLAWPVSPWWAAAGLVAVPLASRLAMLPQFLLMARVRARAGEPPVGAWRLARRWWAEAQWAALVFGWWQPFRERAEPDWLPAAGTARPTARGVLLVHGFLCNRGFWQPWQRRLRAQGQPHVALTLAPPFASIDDYAPAIDAAVRRLRDATGQAPLVLAHSMGGLAVRAWMRAVPGADARVWRVVTLGSPHQGTWAARHAHSINARQMRLDGEWVRQLARDEPPARRRLFECWRADCDNVVYPQAATELPGAAMREVADAAHVELAFHPRVMAAVLEQLKLSN</sequence>
<evidence type="ECO:0000313" key="3">
    <source>
        <dbReference type="Proteomes" id="UP000237925"/>
    </source>
</evidence>
<dbReference type="EMBL" id="CP027667">
    <property type="protein sequence ID" value="AVO50986.1"/>
    <property type="molecule type" value="Genomic_DNA"/>
</dbReference>
<dbReference type="KEGG" id="mela:C6568_06050"/>
<dbReference type="PANTHER" id="PTHR37946:SF1">
    <property type="entry name" value="SLL1969 PROTEIN"/>
    <property type="match status" value="1"/>
</dbReference>
<proteinExistence type="predicted"/>
<accession>A0A2R3QGV9</accession>